<dbReference type="Gene3D" id="3.30.2350.10">
    <property type="entry name" value="Pseudouridine synthase"/>
    <property type="match status" value="1"/>
</dbReference>
<comment type="caution">
    <text evidence="3">The sequence shown here is derived from an EMBL/GenBank/DDBJ whole genome shotgun (WGS) entry which is preliminary data.</text>
</comment>
<dbReference type="AlphaFoldDB" id="A0AAN5D2Y6"/>
<evidence type="ECO:0000259" key="2">
    <source>
        <dbReference type="Pfam" id="PF00849"/>
    </source>
</evidence>
<reference evidence="4" key="1">
    <citation type="submission" date="2022-10" db="EMBL/GenBank/DDBJ databases">
        <title>Genome assembly of Pristionchus species.</title>
        <authorList>
            <person name="Yoshida K."/>
            <person name="Sommer R.J."/>
        </authorList>
    </citation>
    <scope>NUCLEOTIDE SEQUENCE [LARGE SCALE GENOMIC DNA]</scope>
    <source>
        <strain evidence="4">RS5460</strain>
    </source>
</reference>
<organism evidence="3 4">
    <name type="scientific">Pristionchus mayeri</name>
    <dbReference type="NCBI Taxonomy" id="1317129"/>
    <lineage>
        <taxon>Eukaryota</taxon>
        <taxon>Metazoa</taxon>
        <taxon>Ecdysozoa</taxon>
        <taxon>Nematoda</taxon>
        <taxon>Chromadorea</taxon>
        <taxon>Rhabditida</taxon>
        <taxon>Rhabditina</taxon>
        <taxon>Diplogasteromorpha</taxon>
        <taxon>Diplogasteroidea</taxon>
        <taxon>Neodiplogasteridae</taxon>
        <taxon>Pristionchus</taxon>
    </lineage>
</organism>
<evidence type="ECO:0000256" key="1">
    <source>
        <dbReference type="PROSITE-ProRule" id="PRU00182"/>
    </source>
</evidence>
<gene>
    <name evidence="3" type="ORF">PMAYCL1PPCAC_26061</name>
</gene>
<dbReference type="PROSITE" id="PS50889">
    <property type="entry name" value="S4"/>
    <property type="match status" value="1"/>
</dbReference>
<dbReference type="PROSITE" id="PS01129">
    <property type="entry name" value="PSI_RLU"/>
    <property type="match status" value="1"/>
</dbReference>
<feature type="non-terminal residue" evidence="3">
    <location>
        <position position="117"/>
    </location>
</feature>
<dbReference type="GO" id="GO:0009982">
    <property type="term" value="F:pseudouridine synthase activity"/>
    <property type="evidence" value="ECO:0007669"/>
    <property type="project" value="InterPro"/>
</dbReference>
<accession>A0AAN5D2Y6</accession>
<evidence type="ECO:0000313" key="4">
    <source>
        <dbReference type="Proteomes" id="UP001328107"/>
    </source>
</evidence>
<protein>
    <recommendedName>
        <fullName evidence="2">Pseudouridine synthase RsuA/RluA-like domain-containing protein</fullName>
    </recommendedName>
</protein>
<sequence>RLGRIWVNGKQMKDVDYVIQNGDTMEHWAHRHEHPILDEEIRIVADTPSLFVVDKPASMPVHACGQYQIHTILGQLRERYGITGLRVLHRLDRGTSGILMFARDYETDKEVRGVVIE</sequence>
<dbReference type="InterPro" id="IPR050188">
    <property type="entry name" value="RluA_PseudoU_synthase"/>
</dbReference>
<dbReference type="GO" id="GO:0003723">
    <property type="term" value="F:RNA binding"/>
    <property type="evidence" value="ECO:0007669"/>
    <property type="project" value="UniProtKB-KW"/>
</dbReference>
<dbReference type="Pfam" id="PF00849">
    <property type="entry name" value="PseudoU_synth_2"/>
    <property type="match status" value="1"/>
</dbReference>
<dbReference type="InterPro" id="IPR020103">
    <property type="entry name" value="PsdUridine_synth_cat_dom_sf"/>
</dbReference>
<dbReference type="GO" id="GO:0000455">
    <property type="term" value="P:enzyme-directed rRNA pseudouridine synthesis"/>
    <property type="evidence" value="ECO:0007669"/>
    <property type="project" value="TreeGrafter"/>
</dbReference>
<keyword evidence="4" id="KW-1185">Reference proteome</keyword>
<dbReference type="Proteomes" id="UP001328107">
    <property type="component" value="Unassembled WGS sequence"/>
</dbReference>
<feature type="non-terminal residue" evidence="3">
    <location>
        <position position="1"/>
    </location>
</feature>
<evidence type="ECO:0000313" key="3">
    <source>
        <dbReference type="EMBL" id="GMR55866.1"/>
    </source>
</evidence>
<dbReference type="PANTHER" id="PTHR21600:SF40">
    <property type="entry name" value="PSEUDOURIDYLATE SYNTHASE RPUSD2"/>
    <property type="match status" value="1"/>
</dbReference>
<dbReference type="EMBL" id="BTRK01000005">
    <property type="protein sequence ID" value="GMR55866.1"/>
    <property type="molecule type" value="Genomic_DNA"/>
</dbReference>
<dbReference type="PANTHER" id="PTHR21600">
    <property type="entry name" value="MITOCHONDRIAL RNA PSEUDOURIDINE SYNTHASE"/>
    <property type="match status" value="1"/>
</dbReference>
<keyword evidence="1" id="KW-0694">RNA-binding</keyword>
<dbReference type="SUPFAM" id="SSF55120">
    <property type="entry name" value="Pseudouridine synthase"/>
    <property type="match status" value="1"/>
</dbReference>
<dbReference type="InterPro" id="IPR006224">
    <property type="entry name" value="PsdUridine_synth_RluA-like_CS"/>
</dbReference>
<proteinExistence type="predicted"/>
<dbReference type="InterPro" id="IPR006145">
    <property type="entry name" value="PsdUridine_synth_RsuA/RluA"/>
</dbReference>
<name>A0AAN5D2Y6_9BILA</name>
<feature type="domain" description="Pseudouridine synthase RsuA/RluA-like" evidence="2">
    <location>
        <begin position="50"/>
        <end position="110"/>
    </location>
</feature>